<proteinExistence type="predicted"/>
<dbReference type="EMBL" id="MT631283">
    <property type="protein sequence ID" value="QNO47932.1"/>
    <property type="molecule type" value="Genomic_DNA"/>
</dbReference>
<protein>
    <submittedName>
        <fullName evidence="2">Uncharacterized protein</fullName>
    </submittedName>
</protein>
<gene>
    <name evidence="2" type="ORF">DBNCDMDK_00020</name>
</gene>
<sequence>MRAGFLPVKRFCECARSGPVFAGRHRERDKRPFHNLGAYTHKLIYLSVHYPIIPSKQQGEELRGLIKKIRDGTFEYESKEQVLTNWAQYDQAQIHEMANYLDNIRDLVNVADRRIKGRTPTRKRGPGRPPTDPANIAKTLLLQTYTESSNRVAEGFLLLFREKLGISCHFYYKTIERGYDRESVDEIMDEIIVITNESVEGKETTFSFDGTGFSSSNKENYADKRKKQNSMKDRKKSKSTSKEQADDSSPESNSVAKKRFS</sequence>
<evidence type="ECO:0000256" key="1">
    <source>
        <dbReference type="SAM" id="MobiDB-lite"/>
    </source>
</evidence>
<reference evidence="2" key="1">
    <citation type="submission" date="2020-06" db="EMBL/GenBank/DDBJ databases">
        <title>Unique genomic features of the anaerobic methanotrophic archaea.</title>
        <authorList>
            <person name="Chadwick G.L."/>
            <person name="Skennerton C.T."/>
            <person name="Laso-Perez R."/>
            <person name="Leu A.O."/>
            <person name="Speth D.R."/>
            <person name="Yu H."/>
            <person name="Morgan-Lang C."/>
            <person name="Hatzenpichler R."/>
            <person name="Goudeau D."/>
            <person name="Malmstrom R."/>
            <person name="Brazelton W.J."/>
            <person name="Woyke T."/>
            <person name="Hallam S.J."/>
            <person name="Tyson G.W."/>
            <person name="Wegener G."/>
            <person name="Boetius A."/>
            <person name="Orphan V."/>
        </authorList>
    </citation>
    <scope>NUCLEOTIDE SEQUENCE</scope>
</reference>
<feature type="region of interest" description="Disordered" evidence="1">
    <location>
        <begin position="205"/>
        <end position="261"/>
    </location>
</feature>
<name>A0A7G9YIU8_9EURY</name>
<evidence type="ECO:0000313" key="2">
    <source>
        <dbReference type="EMBL" id="QNO47932.1"/>
    </source>
</evidence>
<feature type="compositionally biased region" description="Basic residues" evidence="1">
    <location>
        <begin position="224"/>
        <end position="239"/>
    </location>
</feature>
<feature type="compositionally biased region" description="Low complexity" evidence="1">
    <location>
        <begin position="205"/>
        <end position="216"/>
    </location>
</feature>
<dbReference type="AlphaFoldDB" id="A0A7G9YIU8"/>
<organism evidence="2">
    <name type="scientific">Candidatus Methanogaster sp. ANME-2c ERB4</name>
    <dbReference type="NCBI Taxonomy" id="2759911"/>
    <lineage>
        <taxon>Archaea</taxon>
        <taxon>Methanobacteriati</taxon>
        <taxon>Methanobacteriota</taxon>
        <taxon>Stenosarchaea group</taxon>
        <taxon>Methanomicrobia</taxon>
        <taxon>Methanosarcinales</taxon>
        <taxon>ANME-2 cluster</taxon>
        <taxon>Candidatus Methanogasteraceae</taxon>
        <taxon>Candidatus Methanogaster</taxon>
    </lineage>
</organism>
<accession>A0A7G9YIU8</accession>